<dbReference type="Proteomes" id="UP000216475">
    <property type="component" value="Unassembled WGS sequence"/>
</dbReference>
<name>A0A268HAJ4_9BACI</name>
<comment type="caution">
    <text evidence="2">The sequence shown here is derived from an EMBL/GenBank/DDBJ whole genome shotgun (WGS) entry which is preliminary data.</text>
</comment>
<gene>
    <name evidence="2" type="ORF">CHI12_14135</name>
</gene>
<feature type="transmembrane region" description="Helical" evidence="1">
    <location>
        <begin position="31"/>
        <end position="52"/>
    </location>
</feature>
<organism evidence="2 3">
    <name type="scientific">Terribacillus saccharophilus</name>
    <dbReference type="NCBI Taxonomy" id="361277"/>
    <lineage>
        <taxon>Bacteria</taxon>
        <taxon>Bacillati</taxon>
        <taxon>Bacillota</taxon>
        <taxon>Bacilli</taxon>
        <taxon>Bacillales</taxon>
        <taxon>Bacillaceae</taxon>
        <taxon>Terribacillus</taxon>
    </lineage>
</organism>
<keyword evidence="1" id="KW-0812">Transmembrane</keyword>
<accession>A0A268HAJ4</accession>
<dbReference type="EMBL" id="NPBH01000065">
    <property type="protein sequence ID" value="PAE06895.1"/>
    <property type="molecule type" value="Genomic_DNA"/>
</dbReference>
<feature type="transmembrane region" description="Helical" evidence="1">
    <location>
        <begin position="64"/>
        <end position="85"/>
    </location>
</feature>
<evidence type="ECO:0000313" key="2">
    <source>
        <dbReference type="EMBL" id="PAE06895.1"/>
    </source>
</evidence>
<feature type="transmembrane region" description="Helical" evidence="1">
    <location>
        <begin position="7"/>
        <end position="25"/>
    </location>
</feature>
<proteinExistence type="predicted"/>
<reference evidence="2 3" key="1">
    <citation type="submission" date="2017-07" db="EMBL/GenBank/DDBJ databases">
        <title>Isolation and whole genome analysis of endospore-forming bacteria from heroin.</title>
        <authorList>
            <person name="Kalinowski J."/>
            <person name="Ahrens B."/>
            <person name="Al-Dilaimi A."/>
            <person name="Winkler A."/>
            <person name="Wibberg D."/>
            <person name="Schleenbecker U."/>
            <person name="Ruckert C."/>
            <person name="Wolfel R."/>
            <person name="Grass G."/>
        </authorList>
    </citation>
    <scope>NUCLEOTIDE SEQUENCE [LARGE SCALE GENOMIC DNA]</scope>
    <source>
        <strain evidence="2 3">7509</strain>
    </source>
</reference>
<keyword evidence="1" id="KW-0472">Membrane</keyword>
<protein>
    <submittedName>
        <fullName evidence="2">Uncharacterized protein</fullName>
    </submittedName>
</protein>
<sequence length="88" mass="9779">MKKSISILSALIFLVSTCITYFSLYETNSQLPVAIIIIFAWVLPLIGLIIGAAGEKTLFKYIGFYGNLLLLLVTVLYPVVISLIWNQP</sequence>
<keyword evidence="1" id="KW-1133">Transmembrane helix</keyword>
<dbReference type="AlphaFoldDB" id="A0A268HAJ4"/>
<evidence type="ECO:0000256" key="1">
    <source>
        <dbReference type="SAM" id="Phobius"/>
    </source>
</evidence>
<evidence type="ECO:0000313" key="3">
    <source>
        <dbReference type="Proteomes" id="UP000216475"/>
    </source>
</evidence>